<keyword evidence="2 7" id="KW-0808">Transferase</keyword>
<evidence type="ECO:0000256" key="7">
    <source>
        <dbReference type="HAMAP-Rule" id="MF_00384"/>
    </source>
</evidence>
<dbReference type="SUPFAM" id="SSF55060">
    <property type="entry name" value="GHMP Kinase, C-terminal domain"/>
    <property type="match status" value="1"/>
</dbReference>
<comment type="similarity">
    <text evidence="7">Belongs to the GHMP kinase family. Homoserine kinase subfamily.</text>
</comment>
<protein>
    <recommendedName>
        <fullName evidence="7">Homoserine kinase</fullName>
        <shortName evidence="7">HK</shortName>
        <shortName evidence="7">HSK</shortName>
        <ecNumber evidence="7">2.7.1.39</ecNumber>
    </recommendedName>
</protein>
<comment type="caution">
    <text evidence="7">Lacks conserved residue(s) required for the propagation of feature annotation.</text>
</comment>
<evidence type="ECO:0000313" key="11">
    <source>
        <dbReference type="EMBL" id="KFF30529.1"/>
    </source>
</evidence>
<feature type="compositionally biased region" description="Basic and acidic residues" evidence="8">
    <location>
        <begin position="197"/>
        <end position="207"/>
    </location>
</feature>
<dbReference type="PRINTS" id="PR00958">
    <property type="entry name" value="HOMSERKINASE"/>
</dbReference>
<gene>
    <name evidence="7" type="primary">thrB</name>
    <name evidence="11" type="ORF">BBOMB_1384</name>
</gene>
<comment type="subcellular location">
    <subcellularLocation>
        <location evidence="7">Cytoplasm</location>
    </subcellularLocation>
</comment>
<dbReference type="Gene3D" id="3.30.230.10">
    <property type="match status" value="1"/>
</dbReference>
<evidence type="ECO:0000256" key="5">
    <source>
        <dbReference type="ARBA" id="ARBA00022777"/>
    </source>
</evidence>
<dbReference type="AlphaFoldDB" id="A0A086BNL5"/>
<dbReference type="InterPro" id="IPR013750">
    <property type="entry name" value="GHMP_kinase_C_dom"/>
</dbReference>
<evidence type="ECO:0000313" key="12">
    <source>
        <dbReference type="Proteomes" id="UP000028730"/>
    </source>
</evidence>
<feature type="domain" description="GHMP kinase N-terminal" evidence="9">
    <location>
        <begin position="124"/>
        <end position="178"/>
    </location>
</feature>
<dbReference type="InterPro" id="IPR006204">
    <property type="entry name" value="GHMP_kinase_N_dom"/>
</dbReference>
<accession>A0A086BNL5</accession>
<evidence type="ECO:0000256" key="6">
    <source>
        <dbReference type="ARBA" id="ARBA00022840"/>
    </source>
</evidence>
<feature type="domain" description="GHMP kinase C-terminal" evidence="10">
    <location>
        <begin position="332"/>
        <end position="383"/>
    </location>
</feature>
<evidence type="ECO:0000256" key="8">
    <source>
        <dbReference type="SAM" id="MobiDB-lite"/>
    </source>
</evidence>
<dbReference type="InterPro" id="IPR020568">
    <property type="entry name" value="Ribosomal_Su5_D2-typ_SF"/>
</dbReference>
<dbReference type="GO" id="GO:0005737">
    <property type="term" value="C:cytoplasm"/>
    <property type="evidence" value="ECO:0007669"/>
    <property type="project" value="UniProtKB-SubCell"/>
</dbReference>
<evidence type="ECO:0000256" key="1">
    <source>
        <dbReference type="ARBA" id="ARBA00022605"/>
    </source>
</evidence>
<keyword evidence="12" id="KW-1185">Reference proteome</keyword>
<dbReference type="eggNOG" id="COG0083">
    <property type="taxonomic scope" value="Bacteria"/>
</dbReference>
<organism evidence="11 12">
    <name type="scientific">Bifidobacterium bombi DSM 19703</name>
    <dbReference type="NCBI Taxonomy" id="1341695"/>
    <lineage>
        <taxon>Bacteria</taxon>
        <taxon>Bacillati</taxon>
        <taxon>Actinomycetota</taxon>
        <taxon>Actinomycetes</taxon>
        <taxon>Bifidobacteriales</taxon>
        <taxon>Bifidobacteriaceae</taxon>
        <taxon>Bifidobacterium</taxon>
    </lineage>
</organism>
<evidence type="ECO:0000256" key="4">
    <source>
        <dbReference type="ARBA" id="ARBA00022741"/>
    </source>
</evidence>
<dbReference type="GO" id="GO:0004413">
    <property type="term" value="F:homoserine kinase activity"/>
    <property type="evidence" value="ECO:0007669"/>
    <property type="project" value="UniProtKB-UniRule"/>
</dbReference>
<name>A0A086BNL5_9BIFI</name>
<dbReference type="GO" id="GO:0005524">
    <property type="term" value="F:ATP binding"/>
    <property type="evidence" value="ECO:0007669"/>
    <property type="project" value="UniProtKB-UniRule"/>
</dbReference>
<keyword evidence="3 7" id="KW-0791">Threonine biosynthesis</keyword>
<dbReference type="Gene3D" id="3.30.70.890">
    <property type="entry name" value="GHMP kinase, C-terminal domain"/>
    <property type="match status" value="1"/>
</dbReference>
<comment type="pathway">
    <text evidence="7">Amino-acid biosynthesis; L-threonine biosynthesis; L-threonine from L-aspartate: step 4/5.</text>
</comment>
<dbReference type="PANTHER" id="PTHR20861">
    <property type="entry name" value="HOMOSERINE/4-DIPHOSPHOCYTIDYL-2-C-METHYL-D-ERYTHRITOL KINASE"/>
    <property type="match status" value="1"/>
</dbReference>
<keyword evidence="4 7" id="KW-0547">Nucleotide-binding</keyword>
<evidence type="ECO:0000256" key="2">
    <source>
        <dbReference type="ARBA" id="ARBA00022679"/>
    </source>
</evidence>
<evidence type="ECO:0000256" key="3">
    <source>
        <dbReference type="ARBA" id="ARBA00022697"/>
    </source>
</evidence>
<dbReference type="InterPro" id="IPR014721">
    <property type="entry name" value="Ribsml_uS5_D2-typ_fold_subgr"/>
</dbReference>
<dbReference type="SUPFAM" id="SSF54211">
    <property type="entry name" value="Ribosomal protein S5 domain 2-like"/>
    <property type="match status" value="1"/>
</dbReference>
<dbReference type="PANTHER" id="PTHR20861:SF1">
    <property type="entry name" value="HOMOSERINE KINASE"/>
    <property type="match status" value="1"/>
</dbReference>
<dbReference type="GO" id="GO:0009088">
    <property type="term" value="P:threonine biosynthetic process"/>
    <property type="evidence" value="ECO:0007669"/>
    <property type="project" value="UniProtKB-UniRule"/>
</dbReference>
<dbReference type="HAMAP" id="MF_00384">
    <property type="entry name" value="Homoser_kinase"/>
    <property type="match status" value="1"/>
</dbReference>
<dbReference type="Pfam" id="PF00288">
    <property type="entry name" value="GHMP_kinases_N"/>
    <property type="match status" value="1"/>
</dbReference>
<dbReference type="STRING" id="1341695.BBOMB_1384"/>
<keyword evidence="5 7" id="KW-0418">Kinase</keyword>
<dbReference type="InterPro" id="IPR000870">
    <property type="entry name" value="Homoserine_kinase"/>
</dbReference>
<comment type="function">
    <text evidence="7">Catalyzes the ATP-dependent phosphorylation of L-homoserine to L-homoserine phosphate.</text>
</comment>
<dbReference type="OrthoDB" id="9769912at2"/>
<comment type="catalytic activity">
    <reaction evidence="7">
        <text>L-homoserine + ATP = O-phospho-L-homoserine + ADP + H(+)</text>
        <dbReference type="Rhea" id="RHEA:13985"/>
        <dbReference type="ChEBI" id="CHEBI:15378"/>
        <dbReference type="ChEBI" id="CHEBI:30616"/>
        <dbReference type="ChEBI" id="CHEBI:57476"/>
        <dbReference type="ChEBI" id="CHEBI:57590"/>
        <dbReference type="ChEBI" id="CHEBI:456216"/>
        <dbReference type="EC" id="2.7.1.39"/>
    </reaction>
</comment>
<dbReference type="EMBL" id="ATLK01000002">
    <property type="protein sequence ID" value="KFF30529.1"/>
    <property type="molecule type" value="Genomic_DNA"/>
</dbReference>
<sequence length="417" mass="43466">MAVNDIKGIADCNGGTSINTVNGINDVNGAFGAARTDPLPDTPRPVISQVKVRVPATSANLGSGFDSVGLALDYYDELTFTRNPAANGSAQNRPMSAGGSEPDGVRVIIHGEGEDTLPRDETHLVVSMFRRACRTFGLPRFGFTLESCNRIPQARGMGSSAEAIVAGISAAAAFAGLGDDVRDVSLGAFGQGTSSERSSECPSERSSEGAAVGKDPIFALAAEAEGHPDNVAPAVYGGLTVSWKQQAGEGTGSLKIADAEPLQTGFHTVRYPVSPDVHASVFVPDFELSTQRARQALPARVPYASAVHNVSRVALLPAAMNCTDAAHGNQLLFAATQDLLHQPYRKALMPSSWELIERLRSQGFAAAVSGAGPCVLVLHYGQARSQIDAAAAGQLNSGHWRVLHLPVNVGGVSVCVS</sequence>
<dbReference type="InterPro" id="IPR036554">
    <property type="entry name" value="GHMP_kinase_C_sf"/>
</dbReference>
<dbReference type="UniPathway" id="UPA00050">
    <property type="reaction ID" value="UER00064"/>
</dbReference>
<dbReference type="EC" id="2.7.1.39" evidence="7"/>
<proteinExistence type="inferred from homology"/>
<keyword evidence="7" id="KW-0963">Cytoplasm</keyword>
<evidence type="ECO:0000259" key="10">
    <source>
        <dbReference type="Pfam" id="PF08544"/>
    </source>
</evidence>
<dbReference type="RefSeq" id="WP_081867432.1">
    <property type="nucleotide sequence ID" value="NZ_ATLK01000002.1"/>
</dbReference>
<dbReference type="Pfam" id="PF08544">
    <property type="entry name" value="GHMP_kinases_C"/>
    <property type="match status" value="1"/>
</dbReference>
<reference evidence="11 12" key="1">
    <citation type="journal article" date="2014" name="Appl. Environ. Microbiol.">
        <title>Genomic encyclopedia of type strains of the genus Bifidobacterium.</title>
        <authorList>
            <person name="Milani C."/>
            <person name="Lugli G.A."/>
            <person name="Duranti S."/>
            <person name="Turroni F."/>
            <person name="Bottacini F."/>
            <person name="Mangifesta M."/>
            <person name="Sanchez B."/>
            <person name="Viappiani A."/>
            <person name="Mancabelli L."/>
            <person name="Taminiau B."/>
            <person name="Delcenserie V."/>
            <person name="Barrangou R."/>
            <person name="Margolles A."/>
            <person name="van Sinderen D."/>
            <person name="Ventura M."/>
        </authorList>
    </citation>
    <scope>NUCLEOTIDE SEQUENCE [LARGE SCALE GENOMIC DNA]</scope>
    <source>
        <strain evidence="11 12">DSM 19703</strain>
    </source>
</reference>
<evidence type="ECO:0000259" key="9">
    <source>
        <dbReference type="Pfam" id="PF00288"/>
    </source>
</evidence>
<feature type="region of interest" description="Disordered" evidence="8">
    <location>
        <begin position="190"/>
        <end position="210"/>
    </location>
</feature>
<comment type="caution">
    <text evidence="11">The sequence shown here is derived from an EMBL/GenBank/DDBJ whole genome shotgun (WGS) entry which is preliminary data.</text>
</comment>
<keyword evidence="1 7" id="KW-0028">Amino-acid biosynthesis</keyword>
<dbReference type="Proteomes" id="UP000028730">
    <property type="component" value="Unassembled WGS sequence"/>
</dbReference>
<keyword evidence="6 7" id="KW-0067">ATP-binding</keyword>